<accession>X0YLB9</accession>
<dbReference type="Pfam" id="PF13365">
    <property type="entry name" value="Trypsin_2"/>
    <property type="match status" value="1"/>
</dbReference>
<dbReference type="Gene3D" id="2.40.10.10">
    <property type="entry name" value="Trypsin-like serine proteases"/>
    <property type="match status" value="2"/>
</dbReference>
<dbReference type="PANTHER" id="PTHR43019">
    <property type="entry name" value="SERINE ENDOPROTEASE DEGS"/>
    <property type="match status" value="1"/>
</dbReference>
<evidence type="ECO:0008006" key="2">
    <source>
        <dbReference type="Google" id="ProtNLM"/>
    </source>
</evidence>
<sequence>SLGEGHIVTNHHVIGQDVDTKPVYVINKTLGKPVRVQVLQSNGPLESTGEDFALLKMDGATLPPFVIVRPQTSLKLNNVVAAGFPGDMIEIDAGFAEFRSGNVQAMPELTLTDGTINTEQRLGVRTSVLMHSAALSTGNSGGPLVDMCGRVVGVNTFVRSGRLQNRNFALSSLDLLRFLDSSGVTVSTDSATCKPVVLRPGAKAEDP</sequence>
<dbReference type="AlphaFoldDB" id="X0YLB9"/>
<dbReference type="EMBL" id="BARS01043238">
    <property type="protein sequence ID" value="GAG37496.1"/>
    <property type="molecule type" value="Genomic_DNA"/>
</dbReference>
<proteinExistence type="predicted"/>
<dbReference type="InterPro" id="IPR001940">
    <property type="entry name" value="Peptidase_S1C"/>
</dbReference>
<dbReference type="GO" id="GO:0006508">
    <property type="term" value="P:proteolysis"/>
    <property type="evidence" value="ECO:0007669"/>
    <property type="project" value="InterPro"/>
</dbReference>
<protein>
    <recommendedName>
        <fullName evidence="2">Serine protease</fullName>
    </recommendedName>
</protein>
<dbReference type="GO" id="GO:0004252">
    <property type="term" value="F:serine-type endopeptidase activity"/>
    <property type="evidence" value="ECO:0007669"/>
    <property type="project" value="InterPro"/>
</dbReference>
<dbReference type="InterPro" id="IPR043504">
    <property type="entry name" value="Peptidase_S1_PA_chymotrypsin"/>
</dbReference>
<comment type="caution">
    <text evidence="1">The sequence shown here is derived from an EMBL/GenBank/DDBJ whole genome shotgun (WGS) entry which is preliminary data.</text>
</comment>
<evidence type="ECO:0000313" key="1">
    <source>
        <dbReference type="EMBL" id="GAG37496.1"/>
    </source>
</evidence>
<name>X0YLB9_9ZZZZ</name>
<organism evidence="1">
    <name type="scientific">marine sediment metagenome</name>
    <dbReference type="NCBI Taxonomy" id="412755"/>
    <lineage>
        <taxon>unclassified sequences</taxon>
        <taxon>metagenomes</taxon>
        <taxon>ecological metagenomes</taxon>
    </lineage>
</organism>
<dbReference type="InterPro" id="IPR009003">
    <property type="entry name" value="Peptidase_S1_PA"/>
</dbReference>
<feature type="non-terminal residue" evidence="1">
    <location>
        <position position="1"/>
    </location>
</feature>
<dbReference type="PRINTS" id="PR00834">
    <property type="entry name" value="PROTEASES2C"/>
</dbReference>
<reference evidence="1" key="1">
    <citation type="journal article" date="2014" name="Front. Microbiol.">
        <title>High frequency of phylogenetically diverse reductive dehalogenase-homologous genes in deep subseafloor sedimentary metagenomes.</title>
        <authorList>
            <person name="Kawai M."/>
            <person name="Futagami T."/>
            <person name="Toyoda A."/>
            <person name="Takaki Y."/>
            <person name="Nishi S."/>
            <person name="Hori S."/>
            <person name="Arai W."/>
            <person name="Tsubouchi T."/>
            <person name="Morono Y."/>
            <person name="Uchiyama I."/>
            <person name="Ito T."/>
            <person name="Fujiyama A."/>
            <person name="Inagaki F."/>
            <person name="Takami H."/>
        </authorList>
    </citation>
    <scope>NUCLEOTIDE SEQUENCE</scope>
    <source>
        <strain evidence="1">Expedition CK06-06</strain>
    </source>
</reference>
<dbReference type="PANTHER" id="PTHR43019:SF23">
    <property type="entry name" value="PROTEASE DO-LIKE 5, CHLOROPLASTIC"/>
    <property type="match status" value="1"/>
</dbReference>
<gene>
    <name evidence="1" type="ORF">S01H1_65490</name>
</gene>
<dbReference type="SUPFAM" id="SSF50494">
    <property type="entry name" value="Trypsin-like serine proteases"/>
    <property type="match status" value="1"/>
</dbReference>